<reference evidence="3" key="2">
    <citation type="submission" date="2015-04" db="EMBL/GenBank/DDBJ databases">
        <title>The complete genome sequence of Erythrobacter sp. s21-N3.</title>
        <authorList>
            <person name="Zhuang L."/>
            <person name="Liu Y."/>
            <person name="Shao Z."/>
        </authorList>
    </citation>
    <scope>NUCLEOTIDE SEQUENCE [LARGE SCALE GENOMIC DNA]</scope>
    <source>
        <strain evidence="3">s21-N3</strain>
    </source>
</reference>
<evidence type="ECO:0000259" key="1">
    <source>
        <dbReference type="Pfam" id="PF07045"/>
    </source>
</evidence>
<dbReference type="RefSeq" id="WP_048886458.1">
    <property type="nucleotide sequence ID" value="NZ_CP011310.1"/>
</dbReference>
<accession>A0A0H4VJ55</accession>
<proteinExistence type="predicted"/>
<gene>
    <name evidence="2" type="ORF">CP97_14035</name>
</gene>
<dbReference type="InterPro" id="IPR010753">
    <property type="entry name" value="DUF1330"/>
</dbReference>
<keyword evidence="3" id="KW-1185">Reference proteome</keyword>
<feature type="domain" description="DUF1330" evidence="1">
    <location>
        <begin position="3"/>
        <end position="93"/>
    </location>
</feature>
<dbReference type="Pfam" id="PF07045">
    <property type="entry name" value="DUF1330"/>
    <property type="match status" value="1"/>
</dbReference>
<evidence type="ECO:0000313" key="2">
    <source>
        <dbReference type="EMBL" id="AKQ42911.1"/>
    </source>
</evidence>
<evidence type="ECO:0000313" key="3">
    <source>
        <dbReference type="Proteomes" id="UP000059113"/>
    </source>
</evidence>
<reference evidence="2 3" key="1">
    <citation type="journal article" date="2015" name="Int. J. Syst. Evol. Microbiol.">
        <title>Erythrobacter atlanticus sp. nov., a bacterium from ocean sediment able to degrade polycyclic aromatic hydrocarbons.</title>
        <authorList>
            <person name="Zhuang L."/>
            <person name="Liu Y."/>
            <person name="Wang L."/>
            <person name="Wang W."/>
            <person name="Shao Z."/>
        </authorList>
    </citation>
    <scope>NUCLEOTIDE SEQUENCE [LARGE SCALE GENOMIC DNA]</scope>
    <source>
        <strain evidence="3">s21-N3</strain>
    </source>
</reference>
<dbReference type="SUPFAM" id="SSF54909">
    <property type="entry name" value="Dimeric alpha+beta barrel"/>
    <property type="match status" value="1"/>
</dbReference>
<dbReference type="PANTHER" id="PTHR41521">
    <property type="match status" value="1"/>
</dbReference>
<name>A0A0H4VJ55_9SPHN</name>
<protein>
    <recommendedName>
        <fullName evidence="1">DUF1330 domain-containing protein</fullName>
    </recommendedName>
</protein>
<dbReference type="OrthoDB" id="9806380at2"/>
<dbReference type="Proteomes" id="UP000059113">
    <property type="component" value="Chromosome"/>
</dbReference>
<dbReference type="PANTHER" id="PTHR41521:SF4">
    <property type="entry name" value="BLR0684 PROTEIN"/>
    <property type="match status" value="1"/>
</dbReference>
<dbReference type="Gene3D" id="3.30.70.100">
    <property type="match status" value="1"/>
</dbReference>
<dbReference type="AlphaFoldDB" id="A0A0H4VJ55"/>
<sequence length="94" mass="10309">MAAYFIGSIKSHEDSWVEEYNAAVPALLGKHGGELVCRSEKFVRYEGEGEDPDLVIIVKFPSMEAIDAFMSDPEYAPHLASRIACTDSDIVAIS</sequence>
<dbReference type="STRING" id="1648404.CP97_14035"/>
<dbReference type="EMBL" id="CP011310">
    <property type="protein sequence ID" value="AKQ42911.1"/>
    <property type="molecule type" value="Genomic_DNA"/>
</dbReference>
<dbReference type="KEGG" id="ery:CP97_14035"/>
<dbReference type="InterPro" id="IPR011008">
    <property type="entry name" value="Dimeric_a/b-barrel"/>
</dbReference>
<dbReference type="PATRIC" id="fig|1648404.4.peg.2922"/>
<organism evidence="2 3">
    <name type="scientific">Aurantiacibacter atlanticus</name>
    <dbReference type="NCBI Taxonomy" id="1648404"/>
    <lineage>
        <taxon>Bacteria</taxon>
        <taxon>Pseudomonadati</taxon>
        <taxon>Pseudomonadota</taxon>
        <taxon>Alphaproteobacteria</taxon>
        <taxon>Sphingomonadales</taxon>
        <taxon>Erythrobacteraceae</taxon>
        <taxon>Aurantiacibacter</taxon>
    </lineage>
</organism>